<accession>A0A6B2H8S9</accession>
<protein>
    <submittedName>
        <fullName evidence="2">Uncharacterized protein</fullName>
    </submittedName>
</protein>
<evidence type="ECO:0000313" key="3">
    <source>
        <dbReference type="Proteomes" id="UP000478546"/>
    </source>
</evidence>
<evidence type="ECO:0000313" key="2">
    <source>
        <dbReference type="EMBL" id="NDK55842.1"/>
    </source>
</evidence>
<keyword evidence="1" id="KW-0812">Transmembrane</keyword>
<organism evidence="2 3">
    <name type="scientific">Pontibacter fetidus</name>
    <dbReference type="NCBI Taxonomy" id="2700082"/>
    <lineage>
        <taxon>Bacteria</taxon>
        <taxon>Pseudomonadati</taxon>
        <taxon>Bacteroidota</taxon>
        <taxon>Cytophagia</taxon>
        <taxon>Cytophagales</taxon>
        <taxon>Hymenobacteraceae</taxon>
        <taxon>Pontibacter</taxon>
    </lineage>
</organism>
<dbReference type="RefSeq" id="WP_162345903.1">
    <property type="nucleotide sequence ID" value="NZ_JAAEAA010000008.1"/>
</dbReference>
<dbReference type="EMBL" id="JAAEAA010000008">
    <property type="protein sequence ID" value="NDK55842.1"/>
    <property type="molecule type" value="Genomic_DNA"/>
</dbReference>
<keyword evidence="3" id="KW-1185">Reference proteome</keyword>
<reference evidence="2 3" key="1">
    <citation type="submission" date="2020-01" db="EMBL/GenBank/DDBJ databases">
        <authorList>
            <person name="Kim M.K."/>
        </authorList>
    </citation>
    <scope>NUCLEOTIDE SEQUENCE [LARGE SCALE GENOMIC DNA]</scope>
    <source>
        <strain evidence="2 3">BT213</strain>
    </source>
</reference>
<sequence length="191" mass="22392">MKTYVSDVFPKLQRFSEKLDNLTLLTEQHWVSIDNIHNTKQVYNFRDNNDLLISTDGKIEKGKWEYLGNKSLMIEKPNESYLFKHGFFDENILALKIDSKNEYAVFVNENKYNGDINSLEKVSDFLENKYIESSLKANNFHSNETLSHISQSKVEKVRIEKIKKLERESNKYFIILIVIIAITGLLIYLDS</sequence>
<keyword evidence="1" id="KW-0472">Membrane</keyword>
<proteinExistence type="predicted"/>
<comment type="caution">
    <text evidence="2">The sequence shown here is derived from an EMBL/GenBank/DDBJ whole genome shotgun (WGS) entry which is preliminary data.</text>
</comment>
<evidence type="ECO:0000256" key="1">
    <source>
        <dbReference type="SAM" id="Phobius"/>
    </source>
</evidence>
<keyword evidence="1" id="KW-1133">Transmembrane helix</keyword>
<feature type="transmembrane region" description="Helical" evidence="1">
    <location>
        <begin position="172"/>
        <end position="189"/>
    </location>
</feature>
<dbReference type="Proteomes" id="UP000478546">
    <property type="component" value="Unassembled WGS sequence"/>
</dbReference>
<dbReference type="AlphaFoldDB" id="A0A6B2H8S9"/>
<name>A0A6B2H8S9_9BACT</name>
<gene>
    <name evidence="2" type="ORF">GWO68_07935</name>
</gene>